<dbReference type="Proteomes" id="UP000054279">
    <property type="component" value="Unassembled WGS sequence"/>
</dbReference>
<dbReference type="AlphaFoldDB" id="A0A0C9VA04"/>
<protein>
    <submittedName>
        <fullName evidence="2">Uncharacterized protein</fullName>
    </submittedName>
</protein>
<gene>
    <name evidence="2" type="ORF">M422DRAFT_176768</name>
</gene>
<reference evidence="2 3" key="1">
    <citation type="submission" date="2014-06" db="EMBL/GenBank/DDBJ databases">
        <title>Evolutionary Origins and Diversification of the Mycorrhizal Mutualists.</title>
        <authorList>
            <consortium name="DOE Joint Genome Institute"/>
            <consortium name="Mycorrhizal Genomics Consortium"/>
            <person name="Kohler A."/>
            <person name="Kuo A."/>
            <person name="Nagy L.G."/>
            <person name="Floudas D."/>
            <person name="Copeland A."/>
            <person name="Barry K.W."/>
            <person name="Cichocki N."/>
            <person name="Veneault-Fourrey C."/>
            <person name="LaButti K."/>
            <person name="Lindquist E.A."/>
            <person name="Lipzen A."/>
            <person name="Lundell T."/>
            <person name="Morin E."/>
            <person name="Murat C."/>
            <person name="Riley R."/>
            <person name="Ohm R."/>
            <person name="Sun H."/>
            <person name="Tunlid A."/>
            <person name="Henrissat B."/>
            <person name="Grigoriev I.V."/>
            <person name="Hibbett D.S."/>
            <person name="Martin F."/>
        </authorList>
    </citation>
    <scope>NUCLEOTIDE SEQUENCE [LARGE SCALE GENOMIC DNA]</scope>
    <source>
        <strain evidence="2 3">SS14</strain>
    </source>
</reference>
<organism evidence="2 3">
    <name type="scientific">Sphaerobolus stellatus (strain SS14)</name>
    <dbReference type="NCBI Taxonomy" id="990650"/>
    <lineage>
        <taxon>Eukaryota</taxon>
        <taxon>Fungi</taxon>
        <taxon>Dikarya</taxon>
        <taxon>Basidiomycota</taxon>
        <taxon>Agaricomycotina</taxon>
        <taxon>Agaricomycetes</taxon>
        <taxon>Phallomycetidae</taxon>
        <taxon>Geastrales</taxon>
        <taxon>Sphaerobolaceae</taxon>
        <taxon>Sphaerobolus</taxon>
    </lineage>
</organism>
<feature type="non-terminal residue" evidence="2">
    <location>
        <position position="1"/>
    </location>
</feature>
<evidence type="ECO:0000256" key="1">
    <source>
        <dbReference type="SAM" id="MobiDB-lite"/>
    </source>
</evidence>
<dbReference type="OrthoDB" id="3365519at2759"/>
<dbReference type="EMBL" id="KN837161">
    <property type="protein sequence ID" value="KIJ38342.1"/>
    <property type="molecule type" value="Genomic_DNA"/>
</dbReference>
<accession>A0A0C9VA04</accession>
<dbReference type="HOGENOM" id="CLU_022144_0_0_1"/>
<sequence>LRGVSTPTHEYASIAEAFIAQHAPEGSNGVVPPSSRVLRSLAASCRSFTRLVLRLREQAEADLMERERAGLGSGSAPTSPRERDGRRTSMQSPRSSVDAPSMYSDGTGKAPSQATFPLNNNNNSNKRFSSPLYRLNHAPLLRLFVPSPNGAWLSDESVMECEKELKRAGIVGLLRAGDVVWDTAVADEMNAGRLVWDGNYLIDLDYSYSHSGELPRYLNSLAFPPSYFHKVIRSTGNPLVQIDVSPWSTEIAANVQLVQDKAVAETAPGTTHNILRWTHRTRFIVHPNFPLPNTDPQLIVDPKWVGTVVIEAEGTNEGLADLLGRCNDETCLSQKVLAATGGLSAKMAKGDAGRVFRILRARSRPGEIWMRCVREKERIS</sequence>
<proteinExistence type="predicted"/>
<name>A0A0C9VA04_SPHS4</name>
<feature type="region of interest" description="Disordered" evidence="1">
    <location>
        <begin position="65"/>
        <end position="123"/>
    </location>
</feature>
<evidence type="ECO:0000313" key="3">
    <source>
        <dbReference type="Proteomes" id="UP000054279"/>
    </source>
</evidence>
<keyword evidence="3" id="KW-1185">Reference proteome</keyword>
<evidence type="ECO:0000313" key="2">
    <source>
        <dbReference type="EMBL" id="KIJ38342.1"/>
    </source>
</evidence>